<comment type="caution">
    <text evidence="1">The sequence shown here is derived from an EMBL/GenBank/DDBJ whole genome shotgun (WGS) entry which is preliminary data.</text>
</comment>
<evidence type="ECO:0000313" key="2">
    <source>
        <dbReference type="Proteomes" id="UP001203104"/>
    </source>
</evidence>
<accession>A0ABD4SX48</accession>
<evidence type="ECO:0000313" key="1">
    <source>
        <dbReference type="EMBL" id="MCI8283393.1"/>
    </source>
</evidence>
<sequence length="62" mass="7676">MVEFKGFKSKILHFAEEFREIYKKWIMKNAKFHTKGQFCMYMKQFNNKLAKEFDKSMKNKSR</sequence>
<name>A0ABD4SX48_MESHO</name>
<gene>
    <name evidence="1" type="ORF">FEF30_02290</name>
</gene>
<reference evidence="1 2" key="1">
    <citation type="submission" date="2019-05" db="EMBL/GenBank/DDBJ databases">
        <title>Genome sequencing and assembly of Mycoplasma hyopneumoniae strains UFV01 and UFV02.</title>
        <authorList>
            <person name="De Souza L.F."/>
            <person name="Gonzaga N.F."/>
            <person name="Santos M.R."/>
            <person name="Deeney A.S."/>
            <person name="Vidigal P.M.P."/>
            <person name="Moreira M.A.S."/>
            <person name="Fietto J.R.L."/>
            <person name="Bressan G.C."/>
            <person name="Rycroft A.N."/>
            <person name="Silva Junior A."/>
        </authorList>
    </citation>
    <scope>NUCLEOTIDE SEQUENCE [LARGE SCALE GENOMIC DNA]</scope>
    <source>
        <strain evidence="1 2">UFV01</strain>
    </source>
</reference>
<protein>
    <recommendedName>
        <fullName evidence="3">Transposase</fullName>
    </recommendedName>
</protein>
<dbReference type="Proteomes" id="UP001203104">
    <property type="component" value="Unassembled WGS sequence"/>
</dbReference>
<organism evidence="1 2">
    <name type="scientific">Mesomycoplasma hyopneumoniae</name>
    <name type="common">Mycoplasma hyopneumoniae</name>
    <dbReference type="NCBI Taxonomy" id="2099"/>
    <lineage>
        <taxon>Bacteria</taxon>
        <taxon>Bacillati</taxon>
        <taxon>Mycoplasmatota</taxon>
        <taxon>Mycoplasmoidales</taxon>
        <taxon>Metamycoplasmataceae</taxon>
        <taxon>Mesomycoplasma</taxon>
    </lineage>
</organism>
<evidence type="ECO:0008006" key="3">
    <source>
        <dbReference type="Google" id="ProtNLM"/>
    </source>
</evidence>
<dbReference type="EMBL" id="VBRW01000005">
    <property type="protein sequence ID" value="MCI8283393.1"/>
    <property type="molecule type" value="Genomic_DNA"/>
</dbReference>
<dbReference type="AlphaFoldDB" id="A0ABD4SX48"/>
<proteinExistence type="predicted"/>